<sequence>MPAAFLHNGSTVDFVPAADVPAGSIVVLEELVGVSRFFVAAGRTGAIAVRGVFDVLKDPSTDIAVGTRLYWSTVSWHVVKTASEHPLLGKSILPAAPGSSYVRVLLTQ</sequence>
<reference evidence="1 2" key="1">
    <citation type="submission" date="2019-02" db="EMBL/GenBank/DDBJ databases">
        <title>Planctomycetal bacteria perform biofilm scaping via a novel small molecule.</title>
        <authorList>
            <person name="Jeske O."/>
            <person name="Boedeker C."/>
            <person name="Wiegand S."/>
            <person name="Breitling P."/>
            <person name="Kallscheuer N."/>
            <person name="Jogler M."/>
            <person name="Rohde M."/>
            <person name="Petersen J."/>
            <person name="Medema M.H."/>
            <person name="Surup F."/>
            <person name="Jogler C."/>
        </authorList>
    </citation>
    <scope>NUCLEOTIDE SEQUENCE [LARGE SCALE GENOMIC DNA]</scope>
    <source>
        <strain evidence="1 2">Mal15</strain>
    </source>
</reference>
<dbReference type="KEGG" id="smam:Mal15_64280"/>
<evidence type="ECO:0000313" key="2">
    <source>
        <dbReference type="Proteomes" id="UP000321353"/>
    </source>
</evidence>
<dbReference type="Proteomes" id="UP000321353">
    <property type="component" value="Chromosome"/>
</dbReference>
<proteinExistence type="predicted"/>
<gene>
    <name evidence="1" type="ORF">Mal15_64280</name>
</gene>
<dbReference type="AlphaFoldDB" id="A0A5B9MQ73"/>
<dbReference type="Pfam" id="PF09956">
    <property type="entry name" value="Phage_cement_2"/>
    <property type="match status" value="1"/>
</dbReference>
<dbReference type="EMBL" id="CP036264">
    <property type="protein sequence ID" value="QEG02341.1"/>
    <property type="molecule type" value="Genomic_DNA"/>
</dbReference>
<evidence type="ECO:0000313" key="1">
    <source>
        <dbReference type="EMBL" id="QEG02341.1"/>
    </source>
</evidence>
<organism evidence="1 2">
    <name type="scientific">Stieleria maiorica</name>
    <dbReference type="NCBI Taxonomy" id="2795974"/>
    <lineage>
        <taxon>Bacteria</taxon>
        <taxon>Pseudomonadati</taxon>
        <taxon>Planctomycetota</taxon>
        <taxon>Planctomycetia</taxon>
        <taxon>Pirellulales</taxon>
        <taxon>Pirellulaceae</taxon>
        <taxon>Stieleria</taxon>
    </lineage>
</organism>
<dbReference type="InterPro" id="IPR011231">
    <property type="entry name" value="Phage_VT1-Sakai_H0018"/>
</dbReference>
<dbReference type="RefSeq" id="WP_147871300.1">
    <property type="nucleotide sequence ID" value="NZ_CP036264.1"/>
</dbReference>
<keyword evidence="2" id="KW-1185">Reference proteome</keyword>
<protein>
    <submittedName>
        <fullName evidence="1">Uncharacterized protein</fullName>
    </submittedName>
</protein>
<accession>A0A5B9MQ73</accession>
<name>A0A5B9MQ73_9BACT</name>